<dbReference type="GO" id="GO:0015074">
    <property type="term" value="P:DNA integration"/>
    <property type="evidence" value="ECO:0007669"/>
    <property type="project" value="UniProtKB-KW"/>
</dbReference>
<keyword evidence="2" id="KW-0229">DNA integration</keyword>
<feature type="domain" description="Tyr recombinase" evidence="6">
    <location>
        <begin position="192"/>
        <end position="366"/>
    </location>
</feature>
<dbReference type="GO" id="GO:0006310">
    <property type="term" value="P:DNA recombination"/>
    <property type="evidence" value="ECO:0007669"/>
    <property type="project" value="UniProtKB-KW"/>
</dbReference>
<dbReference type="EMBL" id="OJIN01000019">
    <property type="protein sequence ID" value="SPD72005.1"/>
    <property type="molecule type" value="Genomic_DNA"/>
</dbReference>
<dbReference type="SUPFAM" id="SSF56349">
    <property type="entry name" value="DNA breaking-rejoining enzymes"/>
    <property type="match status" value="1"/>
</dbReference>
<evidence type="ECO:0000256" key="5">
    <source>
        <dbReference type="SAM" id="Coils"/>
    </source>
</evidence>
<keyword evidence="3" id="KW-0238">DNA-binding</keyword>
<evidence type="ECO:0000256" key="1">
    <source>
        <dbReference type="ARBA" id="ARBA00008857"/>
    </source>
</evidence>
<sequence length="391" mass="44556">MPAQKRFKTGYSGVYYIQGKGVTGSSHKIEKIFYITYRKNGKLISEKAGRQFQDDMTAAKSSGIRARRLEGKELSNKARRLEEEARKQAEAGKWTIGRLWAEYQKDRKANKSLHTDQGRYERYLKSHFENKEPKDILPLDVDRLRIKLSKGLSPQSVKHVLNLLTWIINFGTKKGLCPGLPFHVKKPKVHNEKIEDLTSEQLARLLNAIKEDSHPQAGPMMLMALYTGLRRSELFKLKWDNVDFERGFILVRDPKGGLDQKIPLNDAARTLLESRIKTDSSDYVFPGRGGKQRVDINHAVNQIKTAAGLPKDFRPLHGLRHVYASMLASSGQVDMYTLQKLLTHKDPRMTQRYAHLRDDALKKASDLAGDIISNAASRDTNKVVSMENKEF</sequence>
<dbReference type="InterPro" id="IPR002104">
    <property type="entry name" value="Integrase_catalytic"/>
</dbReference>
<dbReference type="Pfam" id="PF00589">
    <property type="entry name" value="Phage_integrase"/>
    <property type="match status" value="1"/>
</dbReference>
<dbReference type="InterPro" id="IPR011010">
    <property type="entry name" value="DNA_brk_join_enz"/>
</dbReference>
<dbReference type="InterPro" id="IPR050808">
    <property type="entry name" value="Phage_Integrase"/>
</dbReference>
<dbReference type="AlphaFoldDB" id="A0A445MRD3"/>
<feature type="coiled-coil region" evidence="5">
    <location>
        <begin position="64"/>
        <end position="91"/>
    </location>
</feature>
<dbReference type="InterPro" id="IPR010998">
    <property type="entry name" value="Integrase_recombinase_N"/>
</dbReference>
<dbReference type="PROSITE" id="PS51898">
    <property type="entry name" value="TYR_RECOMBINASE"/>
    <property type="match status" value="1"/>
</dbReference>
<reference evidence="7" key="1">
    <citation type="submission" date="2018-01" db="EMBL/GenBank/DDBJ databases">
        <authorList>
            <person name="Regsiter A."/>
            <person name="William W."/>
        </authorList>
    </citation>
    <scope>NUCLEOTIDE SEQUENCE</scope>
    <source>
        <strain evidence="7">TRIP AH-1</strain>
    </source>
</reference>
<evidence type="ECO:0000259" key="6">
    <source>
        <dbReference type="PROSITE" id="PS51898"/>
    </source>
</evidence>
<dbReference type="CDD" id="cd00796">
    <property type="entry name" value="INT_Rci_Hp1_C"/>
    <property type="match status" value="1"/>
</dbReference>
<keyword evidence="4" id="KW-0233">DNA recombination</keyword>
<proteinExistence type="inferred from homology"/>
<dbReference type="PANTHER" id="PTHR30629">
    <property type="entry name" value="PROPHAGE INTEGRASE"/>
    <property type="match status" value="1"/>
</dbReference>
<accession>A0A445MRD3</accession>
<dbReference type="PANTHER" id="PTHR30629:SF2">
    <property type="entry name" value="PROPHAGE INTEGRASE INTS-RELATED"/>
    <property type="match status" value="1"/>
</dbReference>
<evidence type="ECO:0000256" key="2">
    <source>
        <dbReference type="ARBA" id="ARBA00022908"/>
    </source>
</evidence>
<name>A0A445MRD3_9BACT</name>
<evidence type="ECO:0000313" key="7">
    <source>
        <dbReference type="EMBL" id="SPD72005.1"/>
    </source>
</evidence>
<gene>
    <name evidence="7" type="ORF">PITCH_A1150040</name>
</gene>
<dbReference type="Gene3D" id="1.10.443.10">
    <property type="entry name" value="Intergrase catalytic core"/>
    <property type="match status" value="1"/>
</dbReference>
<dbReference type="InterPro" id="IPR013762">
    <property type="entry name" value="Integrase-like_cat_sf"/>
</dbReference>
<evidence type="ECO:0000256" key="3">
    <source>
        <dbReference type="ARBA" id="ARBA00023125"/>
    </source>
</evidence>
<dbReference type="Gene3D" id="1.10.150.130">
    <property type="match status" value="1"/>
</dbReference>
<comment type="similarity">
    <text evidence="1">Belongs to the 'phage' integrase family.</text>
</comment>
<evidence type="ECO:0000256" key="4">
    <source>
        <dbReference type="ARBA" id="ARBA00023172"/>
    </source>
</evidence>
<organism evidence="7">
    <name type="scientific">uncultured Desulfobacterium sp</name>
    <dbReference type="NCBI Taxonomy" id="201089"/>
    <lineage>
        <taxon>Bacteria</taxon>
        <taxon>Pseudomonadati</taxon>
        <taxon>Thermodesulfobacteriota</taxon>
        <taxon>Desulfobacteria</taxon>
        <taxon>Desulfobacterales</taxon>
        <taxon>Desulfobacteriaceae</taxon>
        <taxon>Desulfobacterium</taxon>
        <taxon>environmental samples</taxon>
    </lineage>
</organism>
<protein>
    <submittedName>
        <fullName evidence="7">Integrase</fullName>
    </submittedName>
</protein>
<dbReference type="GO" id="GO:0003677">
    <property type="term" value="F:DNA binding"/>
    <property type="evidence" value="ECO:0007669"/>
    <property type="project" value="UniProtKB-KW"/>
</dbReference>
<keyword evidence="5" id="KW-0175">Coiled coil</keyword>